<dbReference type="GO" id="GO:0009751">
    <property type="term" value="P:response to salicylic acid"/>
    <property type="evidence" value="ECO:0007669"/>
    <property type="project" value="UniProtKB-ARBA"/>
</dbReference>
<evidence type="ECO:0000313" key="9">
    <source>
        <dbReference type="Proteomes" id="UP000188354"/>
    </source>
</evidence>
<dbReference type="STRING" id="3871.A0A4P1QR05"/>
<dbReference type="SMART" id="SM00551">
    <property type="entry name" value="ZnF_TAZ"/>
    <property type="match status" value="1"/>
</dbReference>
<dbReference type="InterPro" id="IPR019438">
    <property type="entry name" value="Q_salvage"/>
</dbReference>
<dbReference type="Pfam" id="PF00651">
    <property type="entry name" value="BTB"/>
    <property type="match status" value="1"/>
</dbReference>
<comment type="subcellular location">
    <subcellularLocation>
        <location evidence="1">Endomembrane system</location>
        <topology evidence="1">Peripheral membrane protein</topology>
    </subcellularLocation>
</comment>
<evidence type="ECO:0000259" key="7">
    <source>
        <dbReference type="PROSITE" id="PS50097"/>
    </source>
</evidence>
<dbReference type="Proteomes" id="UP000188354">
    <property type="component" value="Chromosome LG18"/>
</dbReference>
<evidence type="ECO:0000256" key="4">
    <source>
        <dbReference type="ARBA" id="ARBA00022771"/>
    </source>
</evidence>
<keyword evidence="5" id="KW-0833">Ubl conjugation pathway</keyword>
<comment type="pathway">
    <text evidence="2">Protein modification; protein ubiquitination.</text>
</comment>
<name>A0A4P1QR05_LUPAN</name>
<gene>
    <name evidence="8" type="ORF">TanjilG_00981</name>
</gene>
<evidence type="ECO:0000256" key="3">
    <source>
        <dbReference type="ARBA" id="ARBA00022723"/>
    </source>
</evidence>
<dbReference type="PANTHER" id="PTHR46287">
    <property type="entry name" value="BTB/POZ AND TAZ DOMAIN-CONTAINING PROTEIN 3-RELATED"/>
    <property type="match status" value="1"/>
</dbReference>
<dbReference type="GO" id="GO:0042542">
    <property type="term" value="P:response to hydrogen peroxide"/>
    <property type="evidence" value="ECO:0007669"/>
    <property type="project" value="UniProtKB-ARBA"/>
</dbReference>
<organism evidence="8 9">
    <name type="scientific">Lupinus angustifolius</name>
    <name type="common">Narrow-leaved blue lupine</name>
    <dbReference type="NCBI Taxonomy" id="3871"/>
    <lineage>
        <taxon>Eukaryota</taxon>
        <taxon>Viridiplantae</taxon>
        <taxon>Streptophyta</taxon>
        <taxon>Embryophyta</taxon>
        <taxon>Tracheophyta</taxon>
        <taxon>Spermatophyta</taxon>
        <taxon>Magnoliopsida</taxon>
        <taxon>eudicotyledons</taxon>
        <taxon>Gunneridae</taxon>
        <taxon>Pentapetalae</taxon>
        <taxon>rosids</taxon>
        <taxon>fabids</taxon>
        <taxon>Fabales</taxon>
        <taxon>Fabaceae</taxon>
        <taxon>Papilionoideae</taxon>
        <taxon>50 kb inversion clade</taxon>
        <taxon>genistoids sensu lato</taxon>
        <taxon>core genistoids</taxon>
        <taxon>Genisteae</taxon>
        <taxon>Lupinus</taxon>
    </lineage>
</organism>
<dbReference type="FunFam" id="1.20.1020.10:FF:000004">
    <property type="entry name" value="BTB/POZ and TAZ domain-containing protein 2"/>
    <property type="match status" value="1"/>
</dbReference>
<evidence type="ECO:0000256" key="5">
    <source>
        <dbReference type="ARBA" id="ARBA00022786"/>
    </source>
</evidence>
<dbReference type="Gene3D" id="3.30.710.10">
    <property type="entry name" value="Potassium Channel Kv1.1, Chain A"/>
    <property type="match status" value="1"/>
</dbReference>
<dbReference type="CDD" id="cd14733">
    <property type="entry name" value="BACK"/>
    <property type="match status" value="1"/>
</dbReference>
<dbReference type="SUPFAM" id="SSF57933">
    <property type="entry name" value="TAZ domain"/>
    <property type="match status" value="1"/>
</dbReference>
<dbReference type="InterPro" id="IPR035898">
    <property type="entry name" value="TAZ_dom_sf"/>
</dbReference>
<dbReference type="GO" id="GO:0008270">
    <property type="term" value="F:zinc ion binding"/>
    <property type="evidence" value="ECO:0007669"/>
    <property type="project" value="UniProtKB-KW"/>
</dbReference>
<dbReference type="GO" id="GO:0005516">
    <property type="term" value="F:calmodulin binding"/>
    <property type="evidence" value="ECO:0007669"/>
    <property type="project" value="UniProtKB-ARBA"/>
</dbReference>
<dbReference type="SMART" id="SM00225">
    <property type="entry name" value="BTB"/>
    <property type="match status" value="1"/>
</dbReference>
<sequence>MDSSCCKSLSKTKSLTPAPPPLPPAANVCSSKCLLKNNYASRGRSYVSSATKDLWGRLFSEGYKADVCINTENGGVVYAHSNILAMTSPVLRGMLKQAKRLDRWRSILISGVPHDAVRAFIQFLYSSCYEKEEMEEFILPLLVLSHVYVVPHLKSECEQKLELDVLTIDNVVDVFQLSLLCDAPRLSLICHRMMLKNFKAVLESEGWKAMKQSHPVLEKGVLLSVAEEENAKSERIRKLNERKTYLQLYEAMEALVHICRDGCKTIGPHDKDLKANQPCKYTACKGLELLVRHFAGCKPRVPGGCVHCKRMWQLLELHSRLCADPDYCRVPLCRNFKQRILKQSKKDETRWKILVEKILRTKGVGFTQTNTTPHCSVPMSQVENTMDNVRASSAWVATRSSHVLIDSEAIEKVVKTIDTIPKVEWDFEGIHYCDNGPLSVQYLLVLDALNFCFWPDKDLNYDDLASGLKEALQNDKSAFDADRLQKYTGPQLRELLKWPRPLPLEDERVRLLHEVGIELERSFNGKASNIVECCGKSAANLVDIVARHFPGFRDHSVYKGRQIFIYKRAQIFAADLWGAFRGQGYGEFKDIGSLTIMADYIVPAVLRQFGVLKYSPTLASTIEASGEIGAGTEEEVELRACSIHAVEKMRELISVKSGREVLSVELDLWLWASGVQLASLQHHRTLSIYY</sequence>
<dbReference type="AlphaFoldDB" id="A0A4P1QR05"/>
<keyword evidence="4" id="KW-0863">Zinc-finger</keyword>
<dbReference type="PANTHER" id="PTHR46287:SF11">
    <property type="entry name" value="BTB_POZ AND TAZ DOMAIN-CONTAINING PROTEIN 4"/>
    <property type="match status" value="1"/>
</dbReference>
<keyword evidence="3" id="KW-0479">Metal-binding</keyword>
<dbReference type="Gene3D" id="1.20.1020.10">
    <property type="entry name" value="TAZ domain"/>
    <property type="match status" value="1"/>
</dbReference>
<dbReference type="Gramene" id="OIV92847">
    <property type="protein sequence ID" value="OIV92847"/>
    <property type="gene ID" value="TanjilG_00981"/>
</dbReference>
<evidence type="ECO:0000313" key="8">
    <source>
        <dbReference type="EMBL" id="OIV92847.1"/>
    </source>
</evidence>
<dbReference type="InterPro" id="IPR000197">
    <property type="entry name" value="Znf_TAZ"/>
</dbReference>
<accession>A0A4P1QR05</accession>
<protein>
    <recommendedName>
        <fullName evidence="7">BTB domain-containing protein</fullName>
    </recommendedName>
</protein>
<keyword evidence="6" id="KW-0862">Zinc</keyword>
<dbReference type="Pfam" id="PF10343">
    <property type="entry name" value="Q_salvage"/>
    <property type="match status" value="1"/>
</dbReference>
<dbReference type="Pfam" id="PF02135">
    <property type="entry name" value="zf-TAZ"/>
    <property type="match status" value="1"/>
</dbReference>
<dbReference type="InterPro" id="IPR044513">
    <property type="entry name" value="BT1/2/3/4/5"/>
</dbReference>
<dbReference type="GO" id="GO:0009725">
    <property type="term" value="P:response to hormone"/>
    <property type="evidence" value="ECO:0007669"/>
    <property type="project" value="UniProtKB-ARBA"/>
</dbReference>
<dbReference type="InterPro" id="IPR000210">
    <property type="entry name" value="BTB/POZ_dom"/>
</dbReference>
<dbReference type="FunFam" id="1.25.40.420:FF:000012">
    <property type="entry name" value="BTB/POZ and TAZ domain-containing protein 2"/>
    <property type="match status" value="1"/>
</dbReference>
<dbReference type="GO" id="GO:0006355">
    <property type="term" value="P:regulation of DNA-templated transcription"/>
    <property type="evidence" value="ECO:0007669"/>
    <property type="project" value="UniProtKB-ARBA"/>
</dbReference>
<dbReference type="InterPro" id="IPR011333">
    <property type="entry name" value="SKP1/BTB/POZ_sf"/>
</dbReference>
<dbReference type="PROSITE" id="PS50097">
    <property type="entry name" value="BTB"/>
    <property type="match status" value="1"/>
</dbReference>
<feature type="domain" description="BTB" evidence="7">
    <location>
        <begin position="65"/>
        <end position="133"/>
    </location>
</feature>
<evidence type="ECO:0000256" key="6">
    <source>
        <dbReference type="ARBA" id="ARBA00022833"/>
    </source>
</evidence>
<dbReference type="SUPFAM" id="SSF54695">
    <property type="entry name" value="POZ domain"/>
    <property type="match status" value="1"/>
</dbReference>
<dbReference type="EMBL" id="CM007378">
    <property type="protein sequence ID" value="OIV92847.1"/>
    <property type="molecule type" value="Genomic_DNA"/>
</dbReference>
<proteinExistence type="predicted"/>
<evidence type="ECO:0000256" key="1">
    <source>
        <dbReference type="ARBA" id="ARBA00004184"/>
    </source>
</evidence>
<evidence type="ECO:0000256" key="2">
    <source>
        <dbReference type="ARBA" id="ARBA00004906"/>
    </source>
</evidence>
<dbReference type="GO" id="GO:0012505">
    <property type="term" value="C:endomembrane system"/>
    <property type="evidence" value="ECO:0007669"/>
    <property type="project" value="UniProtKB-SubCell"/>
</dbReference>
<keyword evidence="9" id="KW-1185">Reference proteome</keyword>
<dbReference type="Gene3D" id="1.25.40.420">
    <property type="match status" value="1"/>
</dbReference>
<reference evidence="8 9" key="1">
    <citation type="journal article" date="2017" name="Plant Biotechnol. J.">
        <title>A comprehensive draft genome sequence for lupin (Lupinus angustifolius), an emerging health food: insights into plant-microbe interactions and legume evolution.</title>
        <authorList>
            <person name="Hane J.K."/>
            <person name="Ming Y."/>
            <person name="Kamphuis L.G."/>
            <person name="Nelson M.N."/>
            <person name="Garg G."/>
            <person name="Atkins C.A."/>
            <person name="Bayer P.E."/>
            <person name="Bravo A."/>
            <person name="Bringans S."/>
            <person name="Cannon S."/>
            <person name="Edwards D."/>
            <person name="Foley R."/>
            <person name="Gao L.L."/>
            <person name="Harrison M.J."/>
            <person name="Huang W."/>
            <person name="Hurgobin B."/>
            <person name="Li S."/>
            <person name="Liu C.W."/>
            <person name="McGrath A."/>
            <person name="Morahan G."/>
            <person name="Murray J."/>
            <person name="Weller J."/>
            <person name="Jian J."/>
            <person name="Singh K.B."/>
        </authorList>
    </citation>
    <scope>NUCLEOTIDE SEQUENCE [LARGE SCALE GENOMIC DNA]</scope>
    <source>
        <strain evidence="9">cv. Tanjil</strain>
        <tissue evidence="8">Whole plant</tissue>
    </source>
</reference>